<dbReference type="STRING" id="573413.Spirs_2334"/>
<evidence type="ECO:0000256" key="9">
    <source>
        <dbReference type="ARBA" id="ARBA00022842"/>
    </source>
</evidence>
<dbReference type="HOGENOM" id="CLU_030894_6_0_12"/>
<dbReference type="PROSITE" id="PS50879">
    <property type="entry name" value="RNASE_H_1"/>
    <property type="match status" value="1"/>
</dbReference>
<feature type="binding site" evidence="10">
    <location>
        <position position="51"/>
    </location>
    <ligand>
        <name>Mg(2+)</name>
        <dbReference type="ChEBI" id="CHEBI:18420"/>
        <label>1</label>
    </ligand>
</feature>
<evidence type="ECO:0000256" key="4">
    <source>
        <dbReference type="ARBA" id="ARBA00012180"/>
    </source>
</evidence>
<feature type="binding site" evidence="10">
    <location>
        <position position="13"/>
    </location>
    <ligand>
        <name>Mg(2+)</name>
        <dbReference type="ChEBI" id="CHEBI:18420"/>
        <label>1</label>
    </ligand>
</feature>
<dbReference type="NCBIfam" id="NF001236">
    <property type="entry name" value="PRK00203.1"/>
    <property type="match status" value="1"/>
</dbReference>
<evidence type="ECO:0000256" key="6">
    <source>
        <dbReference type="ARBA" id="ARBA00022723"/>
    </source>
</evidence>
<dbReference type="InterPro" id="IPR022892">
    <property type="entry name" value="RNaseHI"/>
</dbReference>
<dbReference type="EMBL" id="CP002116">
    <property type="protein sequence ID" value="ADK81449.1"/>
    <property type="molecule type" value="Genomic_DNA"/>
</dbReference>
<dbReference type="KEGG" id="ssm:Spirs_2334"/>
<keyword evidence="10" id="KW-0963">Cytoplasm</keyword>
<evidence type="ECO:0000313" key="13">
    <source>
        <dbReference type="Proteomes" id="UP000002318"/>
    </source>
</evidence>
<dbReference type="AlphaFoldDB" id="E1R1S3"/>
<dbReference type="HAMAP" id="MF_00042">
    <property type="entry name" value="RNase_H"/>
    <property type="match status" value="1"/>
</dbReference>
<reference evidence="12 13" key="1">
    <citation type="journal article" date="2010" name="Stand. Genomic Sci.">
        <title>Complete genome sequence of Spirochaeta smaragdinae type strain (SEBR 4228).</title>
        <authorList>
            <person name="Mavromatis K."/>
            <person name="Yasawong M."/>
            <person name="Chertkov O."/>
            <person name="Lapidus A."/>
            <person name="Lucas S."/>
            <person name="Nolan M."/>
            <person name="Del Rio T.G."/>
            <person name="Tice H."/>
            <person name="Cheng J.F."/>
            <person name="Pitluck S."/>
            <person name="Liolios K."/>
            <person name="Ivanova N."/>
            <person name="Tapia R."/>
            <person name="Han C."/>
            <person name="Bruce D."/>
            <person name="Goodwin L."/>
            <person name="Pati A."/>
            <person name="Chen A."/>
            <person name="Palaniappan K."/>
            <person name="Land M."/>
            <person name="Hauser L."/>
            <person name="Chang Y.J."/>
            <person name="Jeffries C.D."/>
            <person name="Detter J.C."/>
            <person name="Rohde M."/>
            <person name="Brambilla E."/>
            <person name="Spring S."/>
            <person name="Goker M."/>
            <person name="Sikorski J."/>
            <person name="Woyke T."/>
            <person name="Bristow J."/>
            <person name="Eisen J.A."/>
            <person name="Markowitz V."/>
            <person name="Hugenholtz P."/>
            <person name="Klenk H.P."/>
            <person name="Kyrpides N.C."/>
        </authorList>
    </citation>
    <scope>NUCLEOTIDE SEQUENCE [LARGE SCALE GENOMIC DNA]</scope>
    <source>
        <strain evidence="13">DSM 11293 / JCM 15392 / SEBR 4228</strain>
    </source>
</reference>
<name>E1R1S3_SEDSS</name>
<dbReference type="GO" id="GO:0043137">
    <property type="term" value="P:DNA replication, removal of RNA primer"/>
    <property type="evidence" value="ECO:0007669"/>
    <property type="project" value="TreeGrafter"/>
</dbReference>
<dbReference type="EC" id="3.1.26.4" evidence="4 10"/>
<dbReference type="PANTHER" id="PTHR10642:SF26">
    <property type="entry name" value="RIBONUCLEASE H1"/>
    <property type="match status" value="1"/>
</dbReference>
<dbReference type="eggNOG" id="COG0328">
    <property type="taxonomic scope" value="Bacteria"/>
</dbReference>
<proteinExistence type="inferred from homology"/>
<dbReference type="InterPro" id="IPR036397">
    <property type="entry name" value="RNaseH_sf"/>
</dbReference>
<evidence type="ECO:0000313" key="12">
    <source>
        <dbReference type="EMBL" id="ADK81449.1"/>
    </source>
</evidence>
<dbReference type="Pfam" id="PF00075">
    <property type="entry name" value="RNase_H"/>
    <property type="match status" value="1"/>
</dbReference>
<organism evidence="12 13">
    <name type="scientific">Sediminispirochaeta smaragdinae (strain DSM 11293 / JCM 15392 / SEBR 4228)</name>
    <name type="common">Spirochaeta smaragdinae</name>
    <dbReference type="NCBI Taxonomy" id="573413"/>
    <lineage>
        <taxon>Bacteria</taxon>
        <taxon>Pseudomonadati</taxon>
        <taxon>Spirochaetota</taxon>
        <taxon>Spirochaetia</taxon>
        <taxon>Spirochaetales</taxon>
        <taxon>Spirochaetaceae</taxon>
        <taxon>Sediminispirochaeta</taxon>
    </lineage>
</organism>
<keyword evidence="7 10" id="KW-0255">Endonuclease</keyword>
<evidence type="ECO:0000256" key="3">
    <source>
        <dbReference type="ARBA" id="ARBA00011245"/>
    </source>
</evidence>
<keyword evidence="9 10" id="KW-0460">Magnesium</keyword>
<dbReference type="SUPFAM" id="SSF53098">
    <property type="entry name" value="Ribonuclease H-like"/>
    <property type="match status" value="1"/>
</dbReference>
<comment type="subunit">
    <text evidence="3 10">Monomer.</text>
</comment>
<keyword evidence="6 10" id="KW-0479">Metal-binding</keyword>
<evidence type="ECO:0000256" key="7">
    <source>
        <dbReference type="ARBA" id="ARBA00022759"/>
    </source>
</evidence>
<dbReference type="InterPro" id="IPR050092">
    <property type="entry name" value="RNase_H"/>
</dbReference>
<sequence>MSEEEKAVIVYTDGGCHGNPGPGGWACIILSSDNRIEKRGFEAATTNNRMELTAVITALETILSSTSLQKSSVEVHTDSQYVRNGITSWISGWIKKGWKTASGSAVKNRELWERLKQLDDGLTVTWRWVRGHDGNELNEACDALVQQAIREGK</sequence>
<evidence type="ECO:0000256" key="5">
    <source>
        <dbReference type="ARBA" id="ARBA00022722"/>
    </source>
</evidence>
<keyword evidence="13" id="KW-1185">Reference proteome</keyword>
<accession>E1R1S3</accession>
<dbReference type="InterPro" id="IPR012337">
    <property type="entry name" value="RNaseH-like_sf"/>
</dbReference>
<dbReference type="Proteomes" id="UP000002318">
    <property type="component" value="Chromosome"/>
</dbReference>
<feature type="binding site" evidence="10">
    <location>
        <position position="142"/>
    </location>
    <ligand>
        <name>Mg(2+)</name>
        <dbReference type="ChEBI" id="CHEBI:18420"/>
        <label>2</label>
    </ligand>
</feature>
<dbReference type="RefSeq" id="WP_013254912.1">
    <property type="nucleotide sequence ID" value="NC_014364.1"/>
</dbReference>
<comment type="similarity">
    <text evidence="2 10">Belongs to the RNase H family.</text>
</comment>
<dbReference type="PANTHER" id="PTHR10642">
    <property type="entry name" value="RIBONUCLEASE H1"/>
    <property type="match status" value="1"/>
</dbReference>
<evidence type="ECO:0000256" key="8">
    <source>
        <dbReference type="ARBA" id="ARBA00022801"/>
    </source>
</evidence>
<feature type="binding site" evidence="10">
    <location>
        <position position="78"/>
    </location>
    <ligand>
        <name>Mg(2+)</name>
        <dbReference type="ChEBI" id="CHEBI:18420"/>
        <label>1</label>
    </ligand>
</feature>
<dbReference type="GO" id="GO:0000287">
    <property type="term" value="F:magnesium ion binding"/>
    <property type="evidence" value="ECO:0007669"/>
    <property type="project" value="UniProtKB-UniRule"/>
</dbReference>
<feature type="domain" description="RNase H type-1" evidence="11">
    <location>
        <begin position="4"/>
        <end position="150"/>
    </location>
</feature>
<comment type="function">
    <text evidence="10">Endonuclease that specifically degrades the RNA of RNA-DNA hybrids.</text>
</comment>
<feature type="binding site" evidence="10">
    <location>
        <position position="13"/>
    </location>
    <ligand>
        <name>Mg(2+)</name>
        <dbReference type="ChEBI" id="CHEBI:18420"/>
        <label>2</label>
    </ligand>
</feature>
<keyword evidence="8 10" id="KW-0378">Hydrolase</keyword>
<comment type="cofactor">
    <cofactor evidence="10">
        <name>Mg(2+)</name>
        <dbReference type="ChEBI" id="CHEBI:18420"/>
    </cofactor>
    <text evidence="10">Binds 1 Mg(2+) ion per subunit. May bind a second metal ion at a regulatory site, or after substrate binding.</text>
</comment>
<gene>
    <name evidence="10" type="primary">rnhA</name>
    <name evidence="12" type="ordered locus">Spirs_2334</name>
</gene>
<dbReference type="OrthoDB" id="7845843at2"/>
<dbReference type="Gene3D" id="3.30.420.10">
    <property type="entry name" value="Ribonuclease H-like superfamily/Ribonuclease H"/>
    <property type="match status" value="1"/>
</dbReference>
<protein>
    <recommendedName>
        <fullName evidence="4 10">Ribonuclease H</fullName>
        <shortName evidence="10">RNase H</shortName>
        <ecNumber evidence="4 10">3.1.26.4</ecNumber>
    </recommendedName>
</protein>
<dbReference type="GO" id="GO:0004523">
    <property type="term" value="F:RNA-DNA hybrid ribonuclease activity"/>
    <property type="evidence" value="ECO:0007669"/>
    <property type="project" value="UniProtKB-UniRule"/>
</dbReference>
<evidence type="ECO:0000259" key="11">
    <source>
        <dbReference type="PROSITE" id="PS50879"/>
    </source>
</evidence>
<evidence type="ECO:0000256" key="2">
    <source>
        <dbReference type="ARBA" id="ARBA00005300"/>
    </source>
</evidence>
<dbReference type="InterPro" id="IPR002156">
    <property type="entry name" value="RNaseH_domain"/>
</dbReference>
<keyword evidence="5 10" id="KW-0540">Nuclease</keyword>
<dbReference type="GO" id="GO:0005737">
    <property type="term" value="C:cytoplasm"/>
    <property type="evidence" value="ECO:0007669"/>
    <property type="project" value="UniProtKB-SubCell"/>
</dbReference>
<dbReference type="CDD" id="cd09278">
    <property type="entry name" value="RNase_HI_prokaryote_like"/>
    <property type="match status" value="1"/>
</dbReference>
<evidence type="ECO:0000256" key="10">
    <source>
        <dbReference type="HAMAP-Rule" id="MF_00042"/>
    </source>
</evidence>
<evidence type="ECO:0000256" key="1">
    <source>
        <dbReference type="ARBA" id="ARBA00000077"/>
    </source>
</evidence>
<comment type="catalytic activity">
    <reaction evidence="1 10">
        <text>Endonucleolytic cleavage to 5'-phosphomonoester.</text>
        <dbReference type="EC" id="3.1.26.4"/>
    </reaction>
</comment>
<comment type="subcellular location">
    <subcellularLocation>
        <location evidence="10">Cytoplasm</location>
    </subcellularLocation>
</comment>
<dbReference type="GO" id="GO:0003676">
    <property type="term" value="F:nucleic acid binding"/>
    <property type="evidence" value="ECO:0007669"/>
    <property type="project" value="InterPro"/>
</dbReference>